<gene>
    <name evidence="2" type="ORF">Pla175_17750</name>
</gene>
<dbReference type="GO" id="GO:0003824">
    <property type="term" value="F:catalytic activity"/>
    <property type="evidence" value="ECO:0007669"/>
    <property type="project" value="InterPro"/>
</dbReference>
<protein>
    <recommendedName>
        <fullName evidence="1">PLD phosphodiesterase domain-containing protein</fullName>
    </recommendedName>
</protein>
<sequence>MKILASGQEAASQFSKLIKRHDRVRIAAAWATRRCPLFPVLSENTAKISDLTIGIHFYQTDPDFIEAFREHPAARFVMNPAGVFHPKVYLFESEGGRWSAIIGSPNLTHGAFTKNDEIAVAIDSSDIGAEDAYRQLDANLIQYRAQGHRMDRDGLERYRQVWRRQQQRLASLRGDYTISEAKTRPRPTKSPLEVPLFVQSWSEYFASIMEGSKGLLEGGLAVLEEARRLFAQHDHFSDMPVDVRKGIAGIMRTEELDWLWFGSMRGAGYFKEAIGLNNSVVSEALDTIPSTGAVTQSDYDRFAATYANAFQDAGVATGTRLLAIKRPDYFVCFDSKNRKALCKTFEIPQDVRLESYWDRIVARITETNWWNDTPPTDPLQRRVWQCRAAFLDVLFYEPGGREDSEV</sequence>
<feature type="domain" description="PLD phosphodiesterase" evidence="1">
    <location>
        <begin position="80"/>
        <end position="111"/>
    </location>
</feature>
<dbReference type="CDD" id="cd09117">
    <property type="entry name" value="PLDc_Bfil_DEXD_like"/>
    <property type="match status" value="1"/>
</dbReference>
<dbReference type="InterPro" id="IPR019065">
    <property type="entry name" value="RE_NgoFVII_N"/>
</dbReference>
<dbReference type="SUPFAM" id="SSF56024">
    <property type="entry name" value="Phospholipase D/nuclease"/>
    <property type="match status" value="1"/>
</dbReference>
<dbReference type="Proteomes" id="UP000317429">
    <property type="component" value="Chromosome"/>
</dbReference>
<dbReference type="Gene3D" id="3.30.870.10">
    <property type="entry name" value="Endonuclease Chain A"/>
    <property type="match status" value="1"/>
</dbReference>
<dbReference type="Pfam" id="PF09565">
    <property type="entry name" value="RE_NgoFVII"/>
    <property type="match status" value="1"/>
</dbReference>
<dbReference type="GO" id="GO:0006793">
    <property type="term" value="P:phosphorus metabolic process"/>
    <property type="evidence" value="ECO:0007669"/>
    <property type="project" value="UniProtKB-ARBA"/>
</dbReference>
<evidence type="ECO:0000259" key="1">
    <source>
        <dbReference type="PROSITE" id="PS50035"/>
    </source>
</evidence>
<evidence type="ECO:0000313" key="3">
    <source>
        <dbReference type="Proteomes" id="UP000317429"/>
    </source>
</evidence>
<dbReference type="EMBL" id="CP036291">
    <property type="protein sequence ID" value="QDU88399.1"/>
    <property type="molecule type" value="Genomic_DNA"/>
</dbReference>
<evidence type="ECO:0000313" key="2">
    <source>
        <dbReference type="EMBL" id="QDU88399.1"/>
    </source>
</evidence>
<dbReference type="AlphaFoldDB" id="A0A518DA90"/>
<dbReference type="PROSITE" id="PS50035">
    <property type="entry name" value="PLD"/>
    <property type="match status" value="1"/>
</dbReference>
<dbReference type="RefSeq" id="WP_197527358.1">
    <property type="nucleotide sequence ID" value="NZ_CP036291.1"/>
</dbReference>
<proteinExistence type="predicted"/>
<dbReference type="InterPro" id="IPR001736">
    <property type="entry name" value="PLipase_D/transphosphatidylase"/>
</dbReference>
<dbReference type="KEGG" id="pnd:Pla175_17750"/>
<keyword evidence="3" id="KW-1185">Reference proteome</keyword>
<reference evidence="2 3" key="1">
    <citation type="submission" date="2019-02" db="EMBL/GenBank/DDBJ databases">
        <title>Deep-cultivation of Planctomycetes and their phenomic and genomic characterization uncovers novel biology.</title>
        <authorList>
            <person name="Wiegand S."/>
            <person name="Jogler M."/>
            <person name="Boedeker C."/>
            <person name="Pinto D."/>
            <person name="Vollmers J."/>
            <person name="Rivas-Marin E."/>
            <person name="Kohn T."/>
            <person name="Peeters S.H."/>
            <person name="Heuer A."/>
            <person name="Rast P."/>
            <person name="Oberbeckmann S."/>
            <person name="Bunk B."/>
            <person name="Jeske O."/>
            <person name="Meyerdierks A."/>
            <person name="Storesund J.E."/>
            <person name="Kallscheuer N."/>
            <person name="Luecker S."/>
            <person name="Lage O.M."/>
            <person name="Pohl T."/>
            <person name="Merkel B.J."/>
            <person name="Hornburger P."/>
            <person name="Mueller R.-W."/>
            <person name="Bruemmer F."/>
            <person name="Labrenz M."/>
            <person name="Spormann A.M."/>
            <person name="Op den Camp H."/>
            <person name="Overmann J."/>
            <person name="Amann R."/>
            <person name="Jetten M.S.M."/>
            <person name="Mascher T."/>
            <person name="Medema M.H."/>
            <person name="Devos D.P."/>
            <person name="Kaster A.-K."/>
            <person name="Ovreas L."/>
            <person name="Rohde M."/>
            <person name="Galperin M.Y."/>
            <person name="Jogler C."/>
        </authorList>
    </citation>
    <scope>NUCLEOTIDE SEQUENCE [LARGE SCALE GENOMIC DNA]</scope>
    <source>
        <strain evidence="2 3">Pla175</strain>
    </source>
</reference>
<organism evidence="2 3">
    <name type="scientific">Pirellulimonas nuda</name>
    <dbReference type="NCBI Taxonomy" id="2528009"/>
    <lineage>
        <taxon>Bacteria</taxon>
        <taxon>Pseudomonadati</taxon>
        <taxon>Planctomycetota</taxon>
        <taxon>Planctomycetia</taxon>
        <taxon>Pirellulales</taxon>
        <taxon>Lacipirellulaceae</taxon>
        <taxon>Pirellulimonas</taxon>
    </lineage>
</organism>
<name>A0A518DA90_9BACT</name>
<accession>A0A518DA90</accession>